<evidence type="ECO:0000256" key="12">
    <source>
        <dbReference type="SAM" id="MobiDB-lite"/>
    </source>
</evidence>
<dbReference type="STRING" id="1437606.BBOH_0155"/>
<feature type="domain" description="Pyridine nucleotide-disulphide oxidoreductase dimerisation" evidence="13">
    <location>
        <begin position="381"/>
        <end position="495"/>
    </location>
</feature>
<evidence type="ECO:0000313" key="16">
    <source>
        <dbReference type="Proteomes" id="UP000029096"/>
    </source>
</evidence>
<dbReference type="PIRSF" id="PIRSF000350">
    <property type="entry name" value="Mercury_reductase_MerA"/>
    <property type="match status" value="1"/>
</dbReference>
<dbReference type="PANTHER" id="PTHR22912:SF151">
    <property type="entry name" value="DIHYDROLIPOYL DEHYDROGENASE, MITOCHONDRIAL"/>
    <property type="match status" value="1"/>
</dbReference>
<dbReference type="GO" id="GO:0006103">
    <property type="term" value="P:2-oxoglutarate metabolic process"/>
    <property type="evidence" value="ECO:0007669"/>
    <property type="project" value="TreeGrafter"/>
</dbReference>
<dbReference type="Gene3D" id="3.50.50.60">
    <property type="entry name" value="FAD/NAD(P)-binding domain"/>
    <property type="match status" value="2"/>
</dbReference>
<keyword evidence="6" id="KW-1015">Disulfide bond</keyword>
<evidence type="ECO:0000256" key="4">
    <source>
        <dbReference type="ARBA" id="ARBA00023002"/>
    </source>
</evidence>
<feature type="domain" description="FAD/NAD(P)-binding" evidence="14">
    <location>
        <begin position="5"/>
        <end position="361"/>
    </location>
</feature>
<dbReference type="PRINTS" id="PR00411">
    <property type="entry name" value="PNDRDTASEI"/>
</dbReference>
<dbReference type="GO" id="GO:0050660">
    <property type="term" value="F:flavin adenine dinucleotide binding"/>
    <property type="evidence" value="ECO:0007669"/>
    <property type="project" value="TreeGrafter"/>
</dbReference>
<dbReference type="EMBL" id="JGYP01000001">
    <property type="protein sequence ID" value="KFI46683.1"/>
    <property type="molecule type" value="Genomic_DNA"/>
</dbReference>
<feature type="binding site" evidence="9">
    <location>
        <position position="305"/>
    </location>
    <ligand>
        <name>NAD(+)</name>
        <dbReference type="ChEBI" id="CHEBI:57540"/>
    </ligand>
</feature>
<dbReference type="OrthoDB" id="4678789at2"/>
<evidence type="ECO:0000256" key="5">
    <source>
        <dbReference type="ARBA" id="ARBA00023027"/>
    </source>
</evidence>
<comment type="caution">
    <text evidence="15">The sequence shown here is derived from an EMBL/GenBank/DDBJ whole genome shotgun (WGS) entry which is preliminary data.</text>
</comment>
<dbReference type="InterPro" id="IPR004099">
    <property type="entry name" value="Pyr_nucl-diS_OxRdtase_dimer"/>
</dbReference>
<feature type="disulfide bond" description="Redox-active" evidence="10">
    <location>
        <begin position="43"/>
        <end position="48"/>
    </location>
</feature>
<dbReference type="eggNOG" id="COG1249">
    <property type="taxonomic scope" value="Bacteria"/>
</dbReference>
<dbReference type="PROSITE" id="PS00076">
    <property type="entry name" value="PYRIDINE_REDOX_1"/>
    <property type="match status" value="1"/>
</dbReference>
<dbReference type="EC" id="1.8.1.4" evidence="15"/>
<feature type="binding site" evidence="9">
    <location>
        <position position="346"/>
    </location>
    <ligand>
        <name>FAD</name>
        <dbReference type="ChEBI" id="CHEBI:57692"/>
    </ligand>
</feature>
<dbReference type="SUPFAM" id="SSF51905">
    <property type="entry name" value="FAD/NAD(P)-binding domain"/>
    <property type="match status" value="1"/>
</dbReference>
<evidence type="ECO:0000256" key="9">
    <source>
        <dbReference type="PIRSR" id="PIRSR000350-3"/>
    </source>
</evidence>
<accession>A0A086ZJI3</accession>
<evidence type="ECO:0000259" key="13">
    <source>
        <dbReference type="Pfam" id="PF02852"/>
    </source>
</evidence>
<reference evidence="15 16" key="1">
    <citation type="submission" date="2014-03" db="EMBL/GenBank/DDBJ databases">
        <title>Genomics of Bifidobacteria.</title>
        <authorList>
            <person name="Ventura M."/>
            <person name="Milani C."/>
            <person name="Lugli G.A."/>
        </authorList>
    </citation>
    <scope>NUCLEOTIDE SEQUENCE [LARGE SCALE GENOMIC DNA]</scope>
    <source>
        <strain evidence="15 16">DSM 22767</strain>
    </source>
</reference>
<comment type="cofactor">
    <cofactor evidence="9">
        <name>FAD</name>
        <dbReference type="ChEBI" id="CHEBI:57692"/>
    </cofactor>
    <text evidence="9">Binds 1 FAD per subunit.</text>
</comment>
<evidence type="ECO:0000256" key="6">
    <source>
        <dbReference type="ARBA" id="ARBA00023157"/>
    </source>
</evidence>
<keyword evidence="7 11" id="KW-0676">Redox-active center</keyword>
<dbReference type="PANTHER" id="PTHR22912">
    <property type="entry name" value="DISULFIDE OXIDOREDUCTASE"/>
    <property type="match status" value="1"/>
</dbReference>
<gene>
    <name evidence="15" type="ORF">BBOH_0155</name>
</gene>
<keyword evidence="9" id="KW-0547">Nucleotide-binding</keyword>
<feature type="region of interest" description="Disordered" evidence="12">
    <location>
        <begin position="118"/>
        <end position="154"/>
    </location>
</feature>
<dbReference type="InterPro" id="IPR050151">
    <property type="entry name" value="Class-I_Pyr_Nuc-Dis_Oxidored"/>
</dbReference>
<dbReference type="PRINTS" id="PR00368">
    <property type="entry name" value="FADPNR"/>
</dbReference>
<evidence type="ECO:0000256" key="3">
    <source>
        <dbReference type="ARBA" id="ARBA00022827"/>
    </source>
</evidence>
<organism evidence="15 16">
    <name type="scientific">Bifidobacterium bohemicum DSM 22767</name>
    <dbReference type="NCBI Taxonomy" id="1437606"/>
    <lineage>
        <taxon>Bacteria</taxon>
        <taxon>Bacillati</taxon>
        <taxon>Actinomycetota</taxon>
        <taxon>Actinomycetes</taxon>
        <taxon>Bifidobacteriales</taxon>
        <taxon>Bifidobacteriaceae</taxon>
        <taxon>Bifidobacterium</taxon>
    </lineage>
</organism>
<keyword evidence="16" id="KW-1185">Reference proteome</keyword>
<evidence type="ECO:0000259" key="14">
    <source>
        <dbReference type="Pfam" id="PF07992"/>
    </source>
</evidence>
<dbReference type="AlphaFoldDB" id="A0A086ZJI3"/>
<evidence type="ECO:0000313" key="15">
    <source>
        <dbReference type="EMBL" id="KFI46683.1"/>
    </source>
</evidence>
<proteinExistence type="inferred from homology"/>
<dbReference type="InterPro" id="IPR012999">
    <property type="entry name" value="Pyr_OxRdtase_I_AS"/>
</dbReference>
<keyword evidence="4 11" id="KW-0560">Oxidoreductase</keyword>
<evidence type="ECO:0000256" key="1">
    <source>
        <dbReference type="ARBA" id="ARBA00007532"/>
    </source>
</evidence>
<evidence type="ECO:0000256" key="7">
    <source>
        <dbReference type="ARBA" id="ARBA00023284"/>
    </source>
</evidence>
<sequence>MVEHYDIAIIGAGPGGYSTALRAAQLGLSVALVEKDQKLGGTCLNRGCIPSKALIEATRTIADVRDGARMGINASIESIDFERLNRYKQDSVVSMTEGLSSLLKARGVTVITGSAEMTGPRQIAVSPSNQDHAPGSEDRRHRTGERTDGDSDRVARHAQACVRIIEADDIVLATGSRPRPLPDIPFEGTVIDSTTALDLPRFPRKATIIGSGTIAVEFASMWRQAGVEVTLLIRGDRVLSAWHRRTSQALTRSLKRQGVNVITHSHALRIDGSDRSQPSTALRYITEGDDGEHTLTTDIVLVAIGRDPNTDEPWFETNSLNLDEHGLVVTDEYGRTNLPHVWALGDITKGPGLAHRAFAQGLAIAETIAGLHPQPVDDNTVAKVVFTTPQAASVGLTLDQANDDDAVISAEETIYPMLGNPRIMMSGQPASLALVTGRYTELPDVTVLLGAHMLAPDAGDLIAEAEELIGNRVPLDRASSLIHPHPTFAEAMGEALLKADGRPLNTR</sequence>
<keyword evidence="3 9" id="KW-0274">FAD</keyword>
<dbReference type="InterPro" id="IPR023753">
    <property type="entry name" value="FAD/NAD-binding_dom"/>
</dbReference>
<dbReference type="Proteomes" id="UP000029096">
    <property type="component" value="Unassembled WGS sequence"/>
</dbReference>
<feature type="binding site" evidence="9">
    <location>
        <position position="52"/>
    </location>
    <ligand>
        <name>FAD</name>
        <dbReference type="ChEBI" id="CHEBI:57692"/>
    </ligand>
</feature>
<dbReference type="InterPro" id="IPR016156">
    <property type="entry name" value="FAD/NAD-linked_Rdtase_dimer_sf"/>
</dbReference>
<evidence type="ECO:0000256" key="2">
    <source>
        <dbReference type="ARBA" id="ARBA00022630"/>
    </source>
</evidence>
<evidence type="ECO:0000256" key="8">
    <source>
        <dbReference type="PIRSR" id="PIRSR000350-2"/>
    </source>
</evidence>
<dbReference type="SUPFAM" id="SSF55424">
    <property type="entry name" value="FAD/NAD-linked reductases, dimerisation (C-terminal) domain"/>
    <property type="match status" value="1"/>
</dbReference>
<dbReference type="Gene3D" id="3.30.390.30">
    <property type="match status" value="1"/>
</dbReference>
<name>A0A086ZJI3_9BIFI</name>
<feature type="compositionally biased region" description="Basic and acidic residues" evidence="12">
    <location>
        <begin position="134"/>
        <end position="154"/>
    </location>
</feature>
<keyword evidence="5 9" id="KW-0520">NAD</keyword>
<feature type="binding site" evidence="9">
    <location>
        <begin position="174"/>
        <end position="176"/>
    </location>
    <ligand>
        <name>FAD</name>
        <dbReference type="ChEBI" id="CHEBI:57692"/>
    </ligand>
</feature>
<dbReference type="InterPro" id="IPR036188">
    <property type="entry name" value="FAD/NAD-bd_sf"/>
</dbReference>
<keyword evidence="2 11" id="KW-0285">Flavoprotein</keyword>
<comment type="similarity">
    <text evidence="1 11">Belongs to the class-I pyridine nucleotide-disulfide oxidoreductase family.</text>
</comment>
<protein>
    <submittedName>
        <fullName evidence="15">Dihydrolipoamide dehydrogenase</fullName>
        <ecNumber evidence="15">1.8.1.4</ecNumber>
    </submittedName>
</protein>
<dbReference type="RefSeq" id="WP_033520220.1">
    <property type="nucleotide sequence ID" value="NZ_JDUS01000001.1"/>
</dbReference>
<dbReference type="Pfam" id="PF02852">
    <property type="entry name" value="Pyr_redox_dim"/>
    <property type="match status" value="1"/>
</dbReference>
<dbReference type="GO" id="GO:0004148">
    <property type="term" value="F:dihydrolipoyl dehydrogenase (NADH) activity"/>
    <property type="evidence" value="ECO:0007669"/>
    <property type="project" value="UniProtKB-EC"/>
</dbReference>
<dbReference type="InterPro" id="IPR001100">
    <property type="entry name" value="Pyr_nuc-diS_OxRdtase"/>
</dbReference>
<evidence type="ECO:0000256" key="11">
    <source>
        <dbReference type="RuleBase" id="RU003691"/>
    </source>
</evidence>
<evidence type="ECO:0000256" key="10">
    <source>
        <dbReference type="PIRSR" id="PIRSR000350-4"/>
    </source>
</evidence>
<feature type="binding site" evidence="9">
    <location>
        <begin position="210"/>
        <end position="217"/>
    </location>
    <ligand>
        <name>NAD(+)</name>
        <dbReference type="ChEBI" id="CHEBI:57540"/>
    </ligand>
</feature>
<dbReference type="Pfam" id="PF07992">
    <property type="entry name" value="Pyr_redox_2"/>
    <property type="match status" value="1"/>
</dbReference>
<feature type="active site" description="Proton acceptor" evidence="8">
    <location>
        <position position="485"/>
    </location>
</feature>